<accession>A0A811MY26</accession>
<dbReference type="Proteomes" id="UP000604825">
    <property type="component" value="Unassembled WGS sequence"/>
</dbReference>
<dbReference type="EMBL" id="CAJGYO010000002">
    <property type="protein sequence ID" value="CAD6212453.1"/>
    <property type="molecule type" value="Genomic_DNA"/>
</dbReference>
<reference evidence="2" key="1">
    <citation type="submission" date="2020-10" db="EMBL/GenBank/DDBJ databases">
        <authorList>
            <person name="Han B."/>
            <person name="Lu T."/>
            <person name="Zhao Q."/>
            <person name="Huang X."/>
            <person name="Zhao Y."/>
        </authorList>
    </citation>
    <scope>NUCLEOTIDE SEQUENCE</scope>
</reference>
<gene>
    <name evidence="2" type="ORF">NCGR_LOCUS8242</name>
</gene>
<evidence type="ECO:0000313" key="3">
    <source>
        <dbReference type="Proteomes" id="UP000604825"/>
    </source>
</evidence>
<sequence>MGPEQQKDSRIYREPSQEGPNGAGTKEIAEEGEAFIHHEDEAEAPNKGKRGPEQRGLTLGSPGTGSCNQRPEQSEKKARVSY</sequence>
<keyword evidence="3" id="KW-1185">Reference proteome</keyword>
<feature type="region of interest" description="Disordered" evidence="1">
    <location>
        <begin position="1"/>
        <end position="82"/>
    </location>
</feature>
<dbReference type="AlphaFoldDB" id="A0A811MY26"/>
<organism evidence="2 3">
    <name type="scientific">Miscanthus lutarioriparius</name>
    <dbReference type="NCBI Taxonomy" id="422564"/>
    <lineage>
        <taxon>Eukaryota</taxon>
        <taxon>Viridiplantae</taxon>
        <taxon>Streptophyta</taxon>
        <taxon>Embryophyta</taxon>
        <taxon>Tracheophyta</taxon>
        <taxon>Spermatophyta</taxon>
        <taxon>Magnoliopsida</taxon>
        <taxon>Liliopsida</taxon>
        <taxon>Poales</taxon>
        <taxon>Poaceae</taxon>
        <taxon>PACMAD clade</taxon>
        <taxon>Panicoideae</taxon>
        <taxon>Andropogonodae</taxon>
        <taxon>Andropogoneae</taxon>
        <taxon>Saccharinae</taxon>
        <taxon>Miscanthus</taxon>
    </lineage>
</organism>
<evidence type="ECO:0000313" key="2">
    <source>
        <dbReference type="EMBL" id="CAD6212453.1"/>
    </source>
</evidence>
<feature type="compositionally biased region" description="Basic and acidic residues" evidence="1">
    <location>
        <begin position="72"/>
        <end position="82"/>
    </location>
</feature>
<comment type="caution">
    <text evidence="2">The sequence shown here is derived from an EMBL/GenBank/DDBJ whole genome shotgun (WGS) entry which is preliminary data.</text>
</comment>
<protein>
    <submittedName>
        <fullName evidence="2">Uncharacterized protein</fullName>
    </submittedName>
</protein>
<proteinExistence type="predicted"/>
<name>A0A811MY26_9POAL</name>
<evidence type="ECO:0000256" key="1">
    <source>
        <dbReference type="SAM" id="MobiDB-lite"/>
    </source>
</evidence>
<feature type="compositionally biased region" description="Basic and acidic residues" evidence="1">
    <location>
        <begin position="1"/>
        <end position="16"/>
    </location>
</feature>
<feature type="compositionally biased region" description="Basic and acidic residues" evidence="1">
    <location>
        <begin position="34"/>
        <end position="53"/>
    </location>
</feature>